<dbReference type="EMBL" id="SKFG01000014">
    <property type="protein sequence ID" value="TCZ76173.1"/>
    <property type="molecule type" value="Genomic_DNA"/>
</dbReference>
<evidence type="ECO:0000313" key="2">
    <source>
        <dbReference type="Proteomes" id="UP000295418"/>
    </source>
</evidence>
<reference evidence="1 2" key="1">
    <citation type="submission" date="2019-03" db="EMBL/GenBank/DDBJ databases">
        <authorList>
            <person name="Kim M.K.M."/>
        </authorList>
    </citation>
    <scope>NUCLEOTIDE SEQUENCE [LARGE SCALE GENOMIC DNA]</scope>
    <source>
        <strain evidence="1 2">18JY21-1</strain>
    </source>
</reference>
<dbReference type="AlphaFoldDB" id="A0A4R4EAP5"/>
<organism evidence="1 2">
    <name type="scientific">Paenibacillus albiflavus</name>
    <dbReference type="NCBI Taxonomy" id="2545760"/>
    <lineage>
        <taxon>Bacteria</taxon>
        <taxon>Bacillati</taxon>
        <taxon>Bacillota</taxon>
        <taxon>Bacilli</taxon>
        <taxon>Bacillales</taxon>
        <taxon>Paenibacillaceae</taxon>
        <taxon>Paenibacillus</taxon>
    </lineage>
</organism>
<dbReference type="Proteomes" id="UP000295418">
    <property type="component" value="Unassembled WGS sequence"/>
</dbReference>
<accession>A0A4R4EAP5</accession>
<protein>
    <submittedName>
        <fullName evidence="1">Phage gp6-like head-tail connector protein</fullName>
    </submittedName>
</protein>
<comment type="caution">
    <text evidence="1">The sequence shown here is derived from an EMBL/GenBank/DDBJ whole genome shotgun (WGS) entry which is preliminary data.</text>
</comment>
<dbReference type="CDD" id="cd08054">
    <property type="entry name" value="gp6"/>
    <property type="match status" value="1"/>
</dbReference>
<sequence>MLTTLEKVKKVLSVEDDSQDGTLTLQILAASQAVENHCKRSFRRQTYIEIHSGGWNYISLRNYPVIEITSIKNGNEPVNGYQILSDGMVYRDKWPSGAHNLTVTYEAGYVLPSEATTDNPRTLPEAVELACIFLVQHFVNTPVGVKSERVGDISVSYSDYEGELPAVVISLLNPYVGRWV</sequence>
<dbReference type="SUPFAM" id="SSF116915">
    <property type="entry name" value="Hypothetical protein YqbG"/>
    <property type="match status" value="1"/>
</dbReference>
<dbReference type="InterPro" id="IPR021146">
    <property type="entry name" value="Phage_gp6-like_head-tail"/>
</dbReference>
<dbReference type="InterPro" id="IPR036558">
    <property type="entry name" value="YqbG-like_sf"/>
</dbReference>
<keyword evidence="2" id="KW-1185">Reference proteome</keyword>
<dbReference type="RefSeq" id="WP_132418899.1">
    <property type="nucleotide sequence ID" value="NZ_SKFG01000014.1"/>
</dbReference>
<gene>
    <name evidence="1" type="ORF">E0485_15160</name>
</gene>
<proteinExistence type="predicted"/>
<dbReference type="Gene3D" id="1.10.3230.30">
    <property type="entry name" value="Phage gp6-like head-tail connector protein"/>
    <property type="match status" value="1"/>
</dbReference>
<dbReference type="OrthoDB" id="2664490at2"/>
<name>A0A4R4EAP5_9BACL</name>
<evidence type="ECO:0000313" key="1">
    <source>
        <dbReference type="EMBL" id="TCZ76173.1"/>
    </source>
</evidence>
<dbReference type="Pfam" id="PF05135">
    <property type="entry name" value="Phage_connect_1"/>
    <property type="match status" value="1"/>
</dbReference>